<dbReference type="EMBL" id="JAGVRK010000001">
    <property type="protein sequence ID" value="MBS2969050.1"/>
    <property type="molecule type" value="Genomic_DNA"/>
</dbReference>
<name>A0ABS5LE88_9BACI</name>
<dbReference type="PANTHER" id="PTHR33406:SF6">
    <property type="entry name" value="MEMBRANE PROTEIN YDGH-RELATED"/>
    <property type="match status" value="1"/>
</dbReference>
<evidence type="ECO:0000256" key="4">
    <source>
        <dbReference type="ARBA" id="ARBA00022692"/>
    </source>
</evidence>
<evidence type="ECO:0000256" key="7">
    <source>
        <dbReference type="SAM" id="Phobius"/>
    </source>
</evidence>
<feature type="domain" description="Membrane transport protein MMPL" evidence="8">
    <location>
        <begin position="783"/>
        <end position="1036"/>
    </location>
</feature>
<dbReference type="Gene3D" id="1.10.287.950">
    <property type="entry name" value="Methyl-accepting chemotaxis protein"/>
    <property type="match status" value="1"/>
</dbReference>
<dbReference type="SUPFAM" id="SSF82866">
    <property type="entry name" value="Multidrug efflux transporter AcrB transmembrane domain"/>
    <property type="match status" value="2"/>
</dbReference>
<protein>
    <submittedName>
        <fullName evidence="9">MMPL family transporter</fullName>
    </submittedName>
</protein>
<feature type="transmembrane region" description="Helical" evidence="7">
    <location>
        <begin position="926"/>
        <end position="947"/>
    </location>
</feature>
<evidence type="ECO:0000313" key="9">
    <source>
        <dbReference type="EMBL" id="MBS2969050.1"/>
    </source>
</evidence>
<feature type="transmembrane region" description="Helical" evidence="7">
    <location>
        <begin position="305"/>
        <end position="336"/>
    </location>
</feature>
<feature type="transmembrane region" description="Helical" evidence="7">
    <location>
        <begin position="867"/>
        <end position="886"/>
    </location>
</feature>
<evidence type="ECO:0000256" key="6">
    <source>
        <dbReference type="ARBA" id="ARBA00023136"/>
    </source>
</evidence>
<evidence type="ECO:0000256" key="1">
    <source>
        <dbReference type="ARBA" id="ARBA00004651"/>
    </source>
</evidence>
<feature type="transmembrane region" description="Helical" evidence="7">
    <location>
        <begin position="203"/>
        <end position="221"/>
    </location>
</feature>
<keyword evidence="10" id="KW-1185">Reference proteome</keyword>
<evidence type="ECO:0000259" key="8">
    <source>
        <dbReference type="Pfam" id="PF03176"/>
    </source>
</evidence>
<evidence type="ECO:0000313" key="10">
    <source>
        <dbReference type="Proteomes" id="UP000682403"/>
    </source>
</evidence>
<accession>A0ABS5LE88</accession>
<evidence type="ECO:0000256" key="3">
    <source>
        <dbReference type="ARBA" id="ARBA00022475"/>
    </source>
</evidence>
<feature type="transmembrane region" description="Helical" evidence="7">
    <location>
        <begin position="179"/>
        <end position="196"/>
    </location>
</feature>
<dbReference type="InterPro" id="IPR050545">
    <property type="entry name" value="Mycobact_MmpL"/>
</dbReference>
<organism evidence="9 10">
    <name type="scientific">Metabacillus flavus</name>
    <dbReference type="NCBI Taxonomy" id="2823519"/>
    <lineage>
        <taxon>Bacteria</taxon>
        <taxon>Bacillati</taxon>
        <taxon>Bacillota</taxon>
        <taxon>Bacilli</taxon>
        <taxon>Bacillales</taxon>
        <taxon>Bacillaceae</taxon>
        <taxon>Metabacillus</taxon>
    </lineage>
</organism>
<keyword evidence="5 7" id="KW-1133">Transmembrane helix</keyword>
<reference evidence="9 10" key="1">
    <citation type="submission" date="2021-04" db="EMBL/GenBank/DDBJ databases">
        <title>Metabacillus sp. strain KIGAM252 whole genome sequence.</title>
        <authorList>
            <person name="Seo M.-J."/>
            <person name="Cho E.-S."/>
            <person name="Hwang C.Y."/>
            <person name="Yoon D.J."/>
        </authorList>
    </citation>
    <scope>NUCLEOTIDE SEQUENCE [LARGE SCALE GENOMIC DNA]</scope>
    <source>
        <strain evidence="9 10">KIGAM252</strain>
    </source>
</reference>
<evidence type="ECO:0000256" key="5">
    <source>
        <dbReference type="ARBA" id="ARBA00022989"/>
    </source>
</evidence>
<feature type="transmembrane region" description="Helical" evidence="7">
    <location>
        <begin position="233"/>
        <end position="252"/>
    </location>
</feature>
<keyword evidence="4 7" id="KW-0812">Transmembrane</keyword>
<feature type="domain" description="Membrane transport protein MMPL" evidence="8">
    <location>
        <begin position="48"/>
        <end position="362"/>
    </location>
</feature>
<feature type="transmembrane region" description="Helical" evidence="7">
    <location>
        <begin position="893"/>
        <end position="914"/>
    </location>
</feature>
<proteinExistence type="inferred from homology"/>
<comment type="caution">
    <text evidence="9">The sequence shown here is derived from an EMBL/GenBank/DDBJ whole genome shotgun (WGS) entry which is preliminary data.</text>
</comment>
<evidence type="ECO:0000256" key="2">
    <source>
        <dbReference type="ARBA" id="ARBA00010157"/>
    </source>
</evidence>
<keyword evidence="3" id="KW-1003">Cell membrane</keyword>
<dbReference type="RefSeq" id="WP_211558199.1">
    <property type="nucleotide sequence ID" value="NZ_JAGVRK010000001.1"/>
</dbReference>
<dbReference type="PANTHER" id="PTHR33406">
    <property type="entry name" value="MEMBRANE PROTEIN MJ1562-RELATED"/>
    <property type="match status" value="1"/>
</dbReference>
<comment type="subcellular location">
    <subcellularLocation>
        <location evidence="1">Cell membrane</location>
        <topology evidence="1">Multi-pass membrane protein</topology>
    </subcellularLocation>
</comment>
<dbReference type="Pfam" id="PF03176">
    <property type="entry name" value="MMPL"/>
    <property type="match status" value="2"/>
</dbReference>
<dbReference type="Proteomes" id="UP000682403">
    <property type="component" value="Unassembled WGS sequence"/>
</dbReference>
<dbReference type="Gene3D" id="1.20.1640.10">
    <property type="entry name" value="Multidrug efflux transporter AcrB transmembrane domain"/>
    <property type="match status" value="2"/>
</dbReference>
<dbReference type="InterPro" id="IPR004869">
    <property type="entry name" value="MMPL_dom"/>
</dbReference>
<feature type="transmembrane region" description="Helical" evidence="7">
    <location>
        <begin position="968"/>
        <end position="988"/>
    </location>
</feature>
<feature type="transmembrane region" description="Helical" evidence="7">
    <location>
        <begin position="280"/>
        <end position="299"/>
    </location>
</feature>
<feature type="transmembrane region" description="Helical" evidence="7">
    <location>
        <begin position="357"/>
        <end position="377"/>
    </location>
</feature>
<gene>
    <name evidence="9" type="ORF">J9317_09785</name>
</gene>
<sequence>MRGIIKLRWILLVFWIAAAAVLMMTAPNMGDLVAEKGQISVPDGYSSSVAGDLLENQSEGEGAALALVFHDNKKLSASAVSEIQKAVKDLEKNRKELNIQSITTHFDNKELEKQMVSSDGKTILAAVTLEDSKKTVPEMADGIRKELKQYKVDSYMTGSELIDKDVVDSSQEGLKKTEYITIAFILVVLILVFRSLIAPVIPLVTVGVAYLVSQSVVSYLVEYFNFPLSTFTQIFMVAVMFGIGTDYCILLLSRFKEELGHGVEKTEAIIKTFKTAGRTVIFSGLAVFAGFASIAFAEFKLYQSAVAVAVGIAFLIVALVTIVPFFMMVLGNNLFWPLKGNIKHAESRSWEWAGRFSFKRPIAALLIIAAIISPALIKYDGSLSFNSLDEIGDRYESVKAFNMISDSFGPGESLPATIVIKDDQPLNNKENLATIEKISGDLEQIEDIDKVRSATRPLGDELKDLEVASQAEELGKGIQRGNDGIQKIGEGLNEASKQLSGSEPKLKEATSGIDQLIKGSTDLQSGVGEIETALKQIENGMNQGSAGSLEIKKQVDTAKNSVDQLIKGSSAILAGYEEAGKQLGQLSDGLTAVDEGVKSSQAALLGMKEPLNRLAANPAYPNIQNDPDYQLVYGTVLGLEKGFTELSGATEKLSSGLKAALPELKKANAGLAEVNKGQKEFQKGLVQLSAGLGQLSDGLKAASSGQNKVISELPKLQAGAGMLAEGQTDLKNGLSPFSTQLGSLTKGLNDSVNGLNQVSGGLNEAETYLDGLSSSNADGWYLPDDVLKNKDFQQVFNEYMSEDKTLTTMDVVLKVNPYSNDALAKMDEVEEAVKRAVKGTKLENATVGVSGVTSTYADLKQISDADYNRTVLFMITAILIILIILLKSFVMPVYLVGSLLITYYSSSAISEWIFVDLLGYDGINWAVPFFGFVILMALGIDYSIFLMDRFNEYREMDVKSAMITAMRNMGTVIISAAIILAGTFAAMLPSGVLSLLQIATLVLTGLILYAFVILPIFVPVMVRTFDKANWWPFMGKRES</sequence>
<comment type="similarity">
    <text evidence="2">Belongs to the resistance-nodulation-cell division (RND) (TC 2.A.6) family. MmpL subfamily.</text>
</comment>
<keyword evidence="6 7" id="KW-0472">Membrane</keyword>
<feature type="transmembrane region" description="Helical" evidence="7">
    <location>
        <begin position="994"/>
        <end position="1018"/>
    </location>
</feature>